<evidence type="ECO:0000313" key="3">
    <source>
        <dbReference type="EMBL" id="PSL00400.1"/>
    </source>
</evidence>
<dbReference type="SUPFAM" id="SSF101898">
    <property type="entry name" value="NHL repeat"/>
    <property type="match status" value="1"/>
</dbReference>
<dbReference type="AlphaFoldDB" id="A0A2P8DT58"/>
<dbReference type="EMBL" id="PYGE01000016">
    <property type="protein sequence ID" value="PSL00400.1"/>
    <property type="molecule type" value="Genomic_DNA"/>
</dbReference>
<organism evidence="3 4">
    <name type="scientific">Haloactinopolyspora alba</name>
    <dbReference type="NCBI Taxonomy" id="648780"/>
    <lineage>
        <taxon>Bacteria</taxon>
        <taxon>Bacillati</taxon>
        <taxon>Actinomycetota</taxon>
        <taxon>Actinomycetes</taxon>
        <taxon>Jiangellales</taxon>
        <taxon>Jiangellaceae</taxon>
        <taxon>Haloactinopolyspora</taxon>
    </lineage>
</organism>
<dbReference type="NCBIfam" id="NF047446">
    <property type="entry name" value="barrel_OmpL47"/>
    <property type="match status" value="1"/>
</dbReference>
<evidence type="ECO:0000256" key="2">
    <source>
        <dbReference type="SAM" id="SignalP"/>
    </source>
</evidence>
<dbReference type="Proteomes" id="UP000243528">
    <property type="component" value="Unassembled WGS sequence"/>
</dbReference>
<proteinExistence type="predicted"/>
<sequence length="787" mass="82461">MRRRTLLTAALAGPPVAYATSWLPATASTTTGTDGPGGPARALGPSSGTAPELLTVPITDVNMVGAQIFGGSDGEALLCGVTSGEPAKVSAVDARTGEALFTRPLPGAGGAYATAIGADGNMYVGSYSNAGLYRVDPRAGTVDDLGSPLAGETFLFGLAAGADSRIYGATYPGTRVFSFDVNTAEVHDFGSVAADTKYARAIGVLDGAVYVGTSRGAHLFRLDPASGDTTELPLPAGLTPGDTSVSVFDVDASGGLLYVRIGVDIKHAPLYAFDPATGSWIGELANVAGLGLSAPDADGLVYVMHDNELTGWDPVSGTVTATGLVYPGRVWNYRGVGWVDLGDPEWPGQTLTGWFWRGEMWRYNPQTGAHSVTDGPTVPGEPAEMISLETARDGTILAGGYLAGFARIDPADASVRFHRFSQTESLLDDGESVWVGAYPDARGYRYDPDQPWNSVEYSPGPPGTAPNPEKVWDLHDHADPQDRIFAIARVGDRVVAATGPRSPTFGGALVVHDTGTGDYDVRDVGLGDRAVCDLAVIGDVVYCGTWIHGGSGAPEPTLTEGDMFAYDPVADEVLWRTKPVPGATSYAGVVADRDGRLWTIADTTLAEIDPADGTVVRTIELGDTVGGGRTFPNTVAILREAPDAPLLYVKSAGRLWQVWTRTGAVTDLGVSGYRLFTVLPDGTLALARGAELFHWDPAGDDGSAPQVSIDTVYVSGERLPSVKVNAEDAGGSGLWRVEYRLDHGPWTAYTGPVPLSRPGMHRVTAAAVDGAGNREETSRPVLARPRR</sequence>
<keyword evidence="4" id="KW-1185">Reference proteome</keyword>
<evidence type="ECO:0000256" key="1">
    <source>
        <dbReference type="SAM" id="MobiDB-lite"/>
    </source>
</evidence>
<dbReference type="SUPFAM" id="SSF50998">
    <property type="entry name" value="Quinoprotein alcohol dehydrogenase-like"/>
    <property type="match status" value="2"/>
</dbReference>
<dbReference type="PANTHER" id="PTHR40274:SF3">
    <property type="entry name" value="VIRGINIAMYCIN B LYASE"/>
    <property type="match status" value="1"/>
</dbReference>
<dbReference type="OrthoDB" id="57332at2"/>
<dbReference type="InterPro" id="IPR015943">
    <property type="entry name" value="WD40/YVTN_repeat-like_dom_sf"/>
</dbReference>
<dbReference type="RefSeq" id="WP_106538834.1">
    <property type="nucleotide sequence ID" value="NZ_PYGE01000016.1"/>
</dbReference>
<dbReference type="InterPro" id="IPR058094">
    <property type="entry name" value="Ig-like_OmpL47-like"/>
</dbReference>
<accession>A0A2P8DT58</accession>
<dbReference type="InterPro" id="IPR011047">
    <property type="entry name" value="Quinoprotein_ADH-like_sf"/>
</dbReference>
<reference evidence="3 4" key="1">
    <citation type="submission" date="2018-03" db="EMBL/GenBank/DDBJ databases">
        <title>Genomic Encyclopedia of Archaeal and Bacterial Type Strains, Phase II (KMG-II): from individual species to whole genera.</title>
        <authorList>
            <person name="Goeker M."/>
        </authorList>
    </citation>
    <scope>NUCLEOTIDE SEQUENCE [LARGE SCALE GENOMIC DNA]</scope>
    <source>
        <strain evidence="3 4">DSM 45211</strain>
    </source>
</reference>
<feature type="region of interest" description="Disordered" evidence="1">
    <location>
        <begin position="27"/>
        <end position="47"/>
    </location>
</feature>
<protein>
    <submittedName>
        <fullName evidence="3">Outer membrane protein assembly factor BamB</fullName>
    </submittedName>
</protein>
<evidence type="ECO:0000313" key="4">
    <source>
        <dbReference type="Proteomes" id="UP000243528"/>
    </source>
</evidence>
<feature type="chain" id="PRO_5015139022" evidence="2">
    <location>
        <begin position="20"/>
        <end position="787"/>
    </location>
</feature>
<name>A0A2P8DT58_9ACTN</name>
<dbReference type="InterPro" id="IPR051344">
    <property type="entry name" value="Vgb"/>
</dbReference>
<dbReference type="Gene3D" id="2.130.10.10">
    <property type="entry name" value="YVTN repeat-like/Quinoprotein amine dehydrogenase"/>
    <property type="match status" value="1"/>
</dbReference>
<comment type="caution">
    <text evidence="3">The sequence shown here is derived from an EMBL/GenBank/DDBJ whole genome shotgun (WGS) entry which is preliminary data.</text>
</comment>
<dbReference type="PANTHER" id="PTHR40274">
    <property type="entry name" value="VIRGINIAMYCIN B LYASE"/>
    <property type="match status" value="1"/>
</dbReference>
<gene>
    <name evidence="3" type="ORF">CLV30_11660</name>
</gene>
<feature type="signal peptide" evidence="2">
    <location>
        <begin position="1"/>
        <end position="19"/>
    </location>
</feature>
<keyword evidence="2" id="KW-0732">Signal</keyword>